<feature type="region of interest" description="Disordered" evidence="1">
    <location>
        <begin position="237"/>
        <end position="259"/>
    </location>
</feature>
<sequence length="289" mass="32510">MADTKEAENILTSSNAAEFYAERLGLAEQDETEAVNPEPEEVEEQSKPEAKEEANDTEVDKPKDKLNKRFEKVSRRAEEAEARSRELESRIKEYEARNAPEQTQVSLEGKPDVSQFNDIQEFEKALIDWSTENALKQRDIQEAQSKLQAEQEKIGKSWAKKLEQAKNEIKDFDDVVQSASTVVSDEIRDSILESDVGPQILYHLASNEDFAQSLTEMPLRKALIELGKLEVRFERKEEPKATVTRSKAPSPISPLTGGKAGADVLVDTDGQFHGTFAQYKAARQAGRLR</sequence>
<proteinExistence type="predicted"/>
<dbReference type="EMBL" id="LR796576">
    <property type="protein sequence ID" value="CAB4153167.1"/>
    <property type="molecule type" value="Genomic_DNA"/>
</dbReference>
<feature type="compositionally biased region" description="Acidic residues" evidence="1">
    <location>
        <begin position="28"/>
        <end position="43"/>
    </location>
</feature>
<evidence type="ECO:0000256" key="1">
    <source>
        <dbReference type="SAM" id="MobiDB-lite"/>
    </source>
</evidence>
<evidence type="ECO:0008006" key="3">
    <source>
        <dbReference type="Google" id="ProtNLM"/>
    </source>
</evidence>
<organism evidence="2">
    <name type="scientific">uncultured Caudovirales phage</name>
    <dbReference type="NCBI Taxonomy" id="2100421"/>
    <lineage>
        <taxon>Viruses</taxon>
        <taxon>Duplodnaviria</taxon>
        <taxon>Heunggongvirae</taxon>
        <taxon>Uroviricota</taxon>
        <taxon>Caudoviricetes</taxon>
        <taxon>Peduoviridae</taxon>
        <taxon>Maltschvirus</taxon>
        <taxon>Maltschvirus maltsch</taxon>
    </lineage>
</organism>
<protein>
    <recommendedName>
        <fullName evidence="3">Scaffold protein</fullName>
    </recommendedName>
</protein>
<feature type="region of interest" description="Disordered" evidence="1">
    <location>
        <begin position="21"/>
        <end position="112"/>
    </location>
</feature>
<feature type="compositionally biased region" description="Basic and acidic residues" evidence="1">
    <location>
        <begin position="44"/>
        <end position="98"/>
    </location>
</feature>
<gene>
    <name evidence="2" type="ORF">UFOVP620_53</name>
</gene>
<accession>A0A6J5N445</accession>
<reference evidence="2" key="1">
    <citation type="submission" date="2020-04" db="EMBL/GenBank/DDBJ databases">
        <authorList>
            <person name="Chiriac C."/>
            <person name="Salcher M."/>
            <person name="Ghai R."/>
            <person name="Kavagutti S V."/>
        </authorList>
    </citation>
    <scope>NUCLEOTIDE SEQUENCE</scope>
</reference>
<name>A0A6J5N445_9CAUD</name>
<evidence type="ECO:0000313" key="2">
    <source>
        <dbReference type="EMBL" id="CAB4153167.1"/>
    </source>
</evidence>